<dbReference type="AlphaFoldDB" id="A0A3Q8XNM7"/>
<dbReference type="OrthoDB" id="9799441at2"/>
<keyword evidence="10 13" id="KW-0472">Membrane</keyword>
<comment type="subunit">
    <text evidence="11">Part of an enzyme complex containing four subunits: a flavoprotein, an iron-sulfur protein, plus two membrane-anchoring proteins, SdhC and SdhD. The complex can form homotrimers.</text>
</comment>
<dbReference type="InterPro" id="IPR034804">
    <property type="entry name" value="SQR/QFR_C/D"/>
</dbReference>
<evidence type="ECO:0000256" key="1">
    <source>
        <dbReference type="ARBA" id="ARBA00004050"/>
    </source>
</evidence>
<comment type="function">
    <text evidence="1">Membrane-anchoring subunit of succinate dehydrogenase (SDH).</text>
</comment>
<evidence type="ECO:0000256" key="4">
    <source>
        <dbReference type="ARBA" id="ARBA00020076"/>
    </source>
</evidence>
<dbReference type="CDD" id="cd03499">
    <property type="entry name" value="SQR_TypeC_SdhC"/>
    <property type="match status" value="1"/>
</dbReference>
<gene>
    <name evidence="14" type="primary">sdhC</name>
    <name evidence="14" type="ORF">D5400_03230</name>
</gene>
<dbReference type="PANTHER" id="PTHR10978">
    <property type="entry name" value="SUCCINATE DEHYDROGENASE CYTOCHROME B560 SUBUNIT"/>
    <property type="match status" value="1"/>
</dbReference>
<evidence type="ECO:0000256" key="2">
    <source>
        <dbReference type="ARBA" id="ARBA00004141"/>
    </source>
</evidence>
<feature type="transmembrane region" description="Helical" evidence="13">
    <location>
        <begin position="62"/>
        <end position="84"/>
    </location>
</feature>
<evidence type="ECO:0000256" key="8">
    <source>
        <dbReference type="ARBA" id="ARBA00022989"/>
    </source>
</evidence>
<dbReference type="KEGG" id="abaw:D5400_03230"/>
<feature type="binding site" description="axial binding residue" evidence="12">
    <location>
        <position position="86"/>
    </location>
    <ligand>
        <name>heme</name>
        <dbReference type="ChEBI" id="CHEBI:30413"/>
        <note>ligand shared with second transmembrane subunit</note>
    </ligand>
    <ligandPart>
        <name>Fe</name>
        <dbReference type="ChEBI" id="CHEBI:18248"/>
    </ligandPart>
</feature>
<dbReference type="SUPFAM" id="SSF81343">
    <property type="entry name" value="Fumarate reductase respiratory complex transmembrane subunits"/>
    <property type="match status" value="1"/>
</dbReference>
<evidence type="ECO:0000256" key="7">
    <source>
        <dbReference type="ARBA" id="ARBA00022723"/>
    </source>
</evidence>
<dbReference type="PANTHER" id="PTHR10978:SF5">
    <property type="entry name" value="SUCCINATE DEHYDROGENASE CYTOCHROME B560 SUBUNIT, MITOCHONDRIAL"/>
    <property type="match status" value="1"/>
</dbReference>
<dbReference type="Proteomes" id="UP000268192">
    <property type="component" value="Chromosome"/>
</dbReference>
<dbReference type="InterPro" id="IPR018495">
    <property type="entry name" value="Succ_DH_cyt_bsu_CS"/>
</dbReference>
<evidence type="ECO:0000256" key="10">
    <source>
        <dbReference type="ARBA" id="ARBA00023136"/>
    </source>
</evidence>
<dbReference type="EMBL" id="CP032509">
    <property type="protein sequence ID" value="AZN70420.1"/>
    <property type="molecule type" value="Genomic_DNA"/>
</dbReference>
<sequence>MASATGTKRERPLSPHLTIYRPYPTMVMSIVHRITGGALYVGTFFVAWWLVAAASGEAYFNWVNGILGSVLGLIVLFGYTWVLVHHMAGGIRHLVWDTGKGLEKETATTFAWVTLAASASLTVIIWIAVFIVR</sequence>
<evidence type="ECO:0000256" key="11">
    <source>
        <dbReference type="ARBA" id="ARBA00025912"/>
    </source>
</evidence>
<keyword evidence="7 12" id="KW-0479">Metal-binding</keyword>
<evidence type="ECO:0000256" key="6">
    <source>
        <dbReference type="ARBA" id="ARBA00022692"/>
    </source>
</evidence>
<name>A0A3Q8XNM7_9HYPH</name>
<keyword evidence="6 13" id="KW-0812">Transmembrane</keyword>
<dbReference type="GO" id="GO:0046872">
    <property type="term" value="F:metal ion binding"/>
    <property type="evidence" value="ECO:0007669"/>
    <property type="project" value="UniProtKB-KW"/>
</dbReference>
<dbReference type="NCBIfam" id="TIGR02970">
    <property type="entry name" value="succ_dehyd_cytB"/>
    <property type="match status" value="1"/>
</dbReference>
<evidence type="ECO:0000256" key="12">
    <source>
        <dbReference type="PIRSR" id="PIRSR000178-1"/>
    </source>
</evidence>
<proteinExistence type="inferred from homology"/>
<feature type="transmembrane region" description="Helical" evidence="13">
    <location>
        <begin position="30"/>
        <end position="50"/>
    </location>
</feature>
<reference evidence="14 15" key="1">
    <citation type="submission" date="2018-09" db="EMBL/GenBank/DDBJ databases">
        <title>Marinorhizobium profundi gen. nov., sp. nov., isolated from a deep-sea sediment sample from the New Britain Trench and proposal of Marinorhizobiaceae fam. nov. in the order Rhizobiales of the class Alphaproteobacteria.</title>
        <authorList>
            <person name="Cao J."/>
        </authorList>
    </citation>
    <scope>NUCLEOTIDE SEQUENCE [LARGE SCALE GENOMIC DNA]</scope>
    <source>
        <strain evidence="14 15">WS11</strain>
    </source>
</reference>
<comment type="cofactor">
    <cofactor evidence="12">
        <name>heme</name>
        <dbReference type="ChEBI" id="CHEBI:30413"/>
    </cofactor>
    <text evidence="12">The heme is bound between the two transmembrane subunits.</text>
</comment>
<comment type="subcellular location">
    <subcellularLocation>
        <location evidence="2">Membrane</location>
        <topology evidence="2">Multi-pass membrane protein</topology>
    </subcellularLocation>
</comment>
<dbReference type="GO" id="GO:0016020">
    <property type="term" value="C:membrane"/>
    <property type="evidence" value="ECO:0007669"/>
    <property type="project" value="UniProtKB-SubCell"/>
</dbReference>
<keyword evidence="5 12" id="KW-0349">Heme</keyword>
<evidence type="ECO:0000256" key="13">
    <source>
        <dbReference type="SAM" id="Phobius"/>
    </source>
</evidence>
<dbReference type="Pfam" id="PF01127">
    <property type="entry name" value="Sdh_cyt"/>
    <property type="match status" value="1"/>
</dbReference>
<protein>
    <recommendedName>
        <fullName evidence="4">Succinate dehydrogenase cytochrome b556 subunit</fullName>
    </recommendedName>
</protein>
<evidence type="ECO:0000256" key="5">
    <source>
        <dbReference type="ARBA" id="ARBA00022617"/>
    </source>
</evidence>
<comment type="similarity">
    <text evidence="3">Belongs to the cytochrome b560 family.</text>
</comment>
<accession>A0A3Q8XNM7</accession>
<dbReference type="PROSITE" id="PS01001">
    <property type="entry name" value="SDH_CYT_2"/>
    <property type="match status" value="1"/>
</dbReference>
<dbReference type="RefSeq" id="WP_126007605.1">
    <property type="nucleotide sequence ID" value="NZ_CP032509.1"/>
</dbReference>
<dbReference type="Gene3D" id="1.20.1300.10">
    <property type="entry name" value="Fumarate reductase/succinate dehydrogenase, transmembrane subunit"/>
    <property type="match status" value="1"/>
</dbReference>
<dbReference type="GO" id="GO:0006099">
    <property type="term" value="P:tricarboxylic acid cycle"/>
    <property type="evidence" value="ECO:0007669"/>
    <property type="project" value="InterPro"/>
</dbReference>
<dbReference type="PIRSF" id="PIRSF000178">
    <property type="entry name" value="SDH_cyt_b560"/>
    <property type="match status" value="1"/>
</dbReference>
<dbReference type="PROSITE" id="PS01000">
    <property type="entry name" value="SDH_CYT_1"/>
    <property type="match status" value="1"/>
</dbReference>
<keyword evidence="9 12" id="KW-0408">Iron</keyword>
<evidence type="ECO:0000313" key="14">
    <source>
        <dbReference type="EMBL" id="AZN70420.1"/>
    </source>
</evidence>
<dbReference type="InterPro" id="IPR000701">
    <property type="entry name" value="SuccDH_FuR_B_TM-su"/>
</dbReference>
<feature type="transmembrane region" description="Helical" evidence="13">
    <location>
        <begin position="110"/>
        <end position="132"/>
    </location>
</feature>
<evidence type="ECO:0000313" key="15">
    <source>
        <dbReference type="Proteomes" id="UP000268192"/>
    </source>
</evidence>
<organism evidence="14 15">
    <name type="scientific">Georhizobium profundi</name>
    <dbReference type="NCBI Taxonomy" id="2341112"/>
    <lineage>
        <taxon>Bacteria</taxon>
        <taxon>Pseudomonadati</taxon>
        <taxon>Pseudomonadota</taxon>
        <taxon>Alphaproteobacteria</taxon>
        <taxon>Hyphomicrobiales</taxon>
        <taxon>Rhizobiaceae</taxon>
        <taxon>Georhizobium</taxon>
    </lineage>
</organism>
<evidence type="ECO:0000256" key="3">
    <source>
        <dbReference type="ARBA" id="ARBA00007244"/>
    </source>
</evidence>
<keyword evidence="15" id="KW-1185">Reference proteome</keyword>
<dbReference type="InterPro" id="IPR014314">
    <property type="entry name" value="Succ_DH_cytb556"/>
</dbReference>
<keyword evidence="8 13" id="KW-1133">Transmembrane helix</keyword>
<evidence type="ECO:0000256" key="9">
    <source>
        <dbReference type="ARBA" id="ARBA00023004"/>
    </source>
</evidence>
<dbReference type="GO" id="GO:0009055">
    <property type="term" value="F:electron transfer activity"/>
    <property type="evidence" value="ECO:0007669"/>
    <property type="project" value="InterPro"/>
</dbReference>